<dbReference type="AlphaFoldDB" id="A0AB39VLM1"/>
<reference evidence="1" key="1">
    <citation type="submission" date="2024-07" db="EMBL/GenBank/DDBJ databases">
        <authorList>
            <person name="Biller S.J."/>
        </authorList>
    </citation>
    <scope>NUCLEOTIDE SEQUENCE</scope>
    <source>
        <strain evidence="1">WC2420</strain>
    </source>
</reference>
<dbReference type="Gene3D" id="2.180.10.10">
    <property type="entry name" value="RHS repeat-associated core"/>
    <property type="match status" value="1"/>
</dbReference>
<dbReference type="EMBL" id="CP165628">
    <property type="protein sequence ID" value="XDU71074.1"/>
    <property type="molecule type" value="Genomic_DNA"/>
</dbReference>
<accession>A0AB39VLM1</accession>
<organism evidence="1">
    <name type="scientific">Rouxiella sp. WC2420</name>
    <dbReference type="NCBI Taxonomy" id="3234145"/>
    <lineage>
        <taxon>Bacteria</taxon>
        <taxon>Pseudomonadati</taxon>
        <taxon>Pseudomonadota</taxon>
        <taxon>Gammaproteobacteria</taxon>
        <taxon>Enterobacterales</taxon>
        <taxon>Yersiniaceae</taxon>
        <taxon>Rouxiella</taxon>
    </lineage>
</organism>
<dbReference type="InterPro" id="IPR022385">
    <property type="entry name" value="Rhs_assc_core"/>
</dbReference>
<dbReference type="NCBIfam" id="TIGR03696">
    <property type="entry name" value="Rhs_assc_core"/>
    <property type="match status" value="1"/>
</dbReference>
<dbReference type="RefSeq" id="WP_369788458.1">
    <property type="nucleotide sequence ID" value="NZ_CP165628.1"/>
</dbReference>
<name>A0AB39VLM1_9GAMM</name>
<proteinExistence type="predicted"/>
<sequence>MNNSTLGFNGERRDLISEAAHLGNGYRAYNPILMRFNSPDSWSPFGEGGLTPTLIVTATRLIAAILRGTWAGNR</sequence>
<gene>
    <name evidence="1" type="ORF">AB3G37_16105</name>
</gene>
<evidence type="ECO:0000313" key="1">
    <source>
        <dbReference type="EMBL" id="XDU71074.1"/>
    </source>
</evidence>
<protein>
    <submittedName>
        <fullName evidence="1">RHS repeat-associated core domain-containing protein</fullName>
    </submittedName>
</protein>